<accession>A0A4U2YXM5</accession>
<feature type="domain" description="Phage neck terminator protein gp12-like" evidence="1">
    <location>
        <begin position="12"/>
        <end position="157"/>
    </location>
</feature>
<dbReference type="AlphaFoldDB" id="A0A4U2YXM5"/>
<dbReference type="Pfam" id="PF23961">
    <property type="entry name" value="Phage_tail_terminator_9"/>
    <property type="match status" value="1"/>
</dbReference>
<gene>
    <name evidence="2" type="ORF">FC756_16050</name>
</gene>
<dbReference type="EMBL" id="SZPU01000062">
    <property type="protein sequence ID" value="TKI65562.1"/>
    <property type="molecule type" value="Genomic_DNA"/>
</dbReference>
<dbReference type="InterPro" id="IPR057087">
    <property type="entry name" value="Gp12-like"/>
</dbReference>
<dbReference type="Proteomes" id="UP000308744">
    <property type="component" value="Unassembled WGS sequence"/>
</dbReference>
<dbReference type="NCBIfam" id="NF047498">
    <property type="entry name" value="LIC_12616_fam"/>
    <property type="match status" value="1"/>
</dbReference>
<reference evidence="2 3" key="1">
    <citation type="submission" date="2019-04" db="EMBL/GenBank/DDBJ databases">
        <title>Lysinibacillus genome sequencing.</title>
        <authorList>
            <person name="Dunlap C."/>
        </authorList>
    </citation>
    <scope>NUCLEOTIDE SEQUENCE [LARGE SCALE GENOMIC DNA]</scope>
    <source>
        <strain evidence="2 3">CCTCC AB 2010389</strain>
    </source>
</reference>
<dbReference type="RefSeq" id="WP_107896379.1">
    <property type="nucleotide sequence ID" value="NZ_PYWM01000020.1"/>
</dbReference>
<protein>
    <recommendedName>
        <fullName evidence="1">Phage neck terminator protein gp12-like domain-containing protein</fullName>
    </recommendedName>
</protein>
<keyword evidence="3" id="KW-1185">Reference proteome</keyword>
<evidence type="ECO:0000259" key="1">
    <source>
        <dbReference type="Pfam" id="PF23961"/>
    </source>
</evidence>
<sequence>MFRYDDIWLPMQSGLSRYTGIEVIQAEGMGKQPPYPFFSIKNISPAIGVGLVTEYVENNTMTIEQDIEIILSITCNGEKIEDAENYSNKARGYFLGKGTIELSDANIAVVEVLGANNRDVFLTVDYERRVGFDVRLRVRGRESFEIDVIESIDAIGTIEKIEIKEGN</sequence>
<proteinExistence type="predicted"/>
<organism evidence="2 3">
    <name type="scientific">Lysinibacillus mangiferihumi</name>
    <dbReference type="NCBI Taxonomy" id="1130819"/>
    <lineage>
        <taxon>Bacteria</taxon>
        <taxon>Bacillati</taxon>
        <taxon>Bacillota</taxon>
        <taxon>Bacilli</taxon>
        <taxon>Bacillales</taxon>
        <taxon>Bacillaceae</taxon>
        <taxon>Lysinibacillus</taxon>
    </lineage>
</organism>
<evidence type="ECO:0000313" key="2">
    <source>
        <dbReference type="EMBL" id="TKI65562.1"/>
    </source>
</evidence>
<name>A0A4U2YXM5_9BACI</name>
<comment type="caution">
    <text evidence="2">The sequence shown here is derived from an EMBL/GenBank/DDBJ whole genome shotgun (WGS) entry which is preliminary data.</text>
</comment>
<evidence type="ECO:0000313" key="3">
    <source>
        <dbReference type="Proteomes" id="UP000308744"/>
    </source>
</evidence>